<reference evidence="2" key="1">
    <citation type="submission" date="2020-03" db="EMBL/GenBank/DDBJ databases">
        <title>The deep terrestrial virosphere.</title>
        <authorList>
            <person name="Holmfeldt K."/>
            <person name="Nilsson E."/>
            <person name="Simone D."/>
            <person name="Lopez-Fernandez M."/>
            <person name="Wu X."/>
            <person name="de Brujin I."/>
            <person name="Lundin D."/>
            <person name="Andersson A."/>
            <person name="Bertilsson S."/>
            <person name="Dopson M."/>
        </authorList>
    </citation>
    <scope>NUCLEOTIDE SEQUENCE</scope>
    <source>
        <strain evidence="2">TM448A02028</strain>
        <strain evidence="3">TM448B01544</strain>
    </source>
</reference>
<keyword evidence="1" id="KW-0472">Membrane</keyword>
<evidence type="ECO:0000313" key="2">
    <source>
        <dbReference type="EMBL" id="QJA51239.1"/>
    </source>
</evidence>
<keyword evidence="1" id="KW-0812">Transmembrane</keyword>
<evidence type="ECO:0000313" key="3">
    <source>
        <dbReference type="EMBL" id="QJH99297.1"/>
    </source>
</evidence>
<feature type="transmembrane region" description="Helical" evidence="1">
    <location>
        <begin position="12"/>
        <end position="29"/>
    </location>
</feature>
<accession>A0A6H1ZUT8</accession>
<sequence length="75" mass="8268">MINGNKKSIMSVVYTVFTLILIALLTVFINQGIANTAKVQAIEIKQAVTESSVKTISEDIKEIKSDIKTLLSRDK</sequence>
<proteinExistence type="predicted"/>
<dbReference type="AlphaFoldDB" id="A0A6H1ZUT8"/>
<name>A0A6H1ZUT8_9ZZZZ</name>
<keyword evidence="1" id="KW-1133">Transmembrane helix</keyword>
<dbReference type="EMBL" id="MT144247">
    <property type="protein sequence ID" value="QJA51239.1"/>
    <property type="molecule type" value="Genomic_DNA"/>
</dbReference>
<protein>
    <submittedName>
        <fullName evidence="2">Uncharacterized protein</fullName>
    </submittedName>
</protein>
<evidence type="ECO:0000256" key="1">
    <source>
        <dbReference type="SAM" id="Phobius"/>
    </source>
</evidence>
<organism evidence="2">
    <name type="scientific">viral metagenome</name>
    <dbReference type="NCBI Taxonomy" id="1070528"/>
    <lineage>
        <taxon>unclassified sequences</taxon>
        <taxon>metagenomes</taxon>
        <taxon>organismal metagenomes</taxon>
    </lineage>
</organism>
<gene>
    <name evidence="2" type="ORF">TM448A02028_0008</name>
    <name evidence="3" type="ORF">TM448B01544_0012</name>
</gene>
<dbReference type="EMBL" id="MT144780">
    <property type="protein sequence ID" value="QJH99297.1"/>
    <property type="molecule type" value="Genomic_DNA"/>
</dbReference>